<feature type="domain" description="Aminoglycoside phosphotransferase" evidence="10">
    <location>
        <begin position="27"/>
        <end position="253"/>
    </location>
</feature>
<dbReference type="Gene3D" id="3.30.200.20">
    <property type="entry name" value="Phosphorylase Kinase, domain 1"/>
    <property type="match status" value="1"/>
</dbReference>
<dbReference type="GO" id="GO:0009088">
    <property type="term" value="P:threonine biosynthetic process"/>
    <property type="evidence" value="ECO:0007669"/>
    <property type="project" value="UniProtKB-UniRule"/>
</dbReference>
<evidence type="ECO:0000256" key="6">
    <source>
        <dbReference type="ARBA" id="ARBA00022840"/>
    </source>
</evidence>
<evidence type="ECO:0000256" key="4">
    <source>
        <dbReference type="ARBA" id="ARBA00022741"/>
    </source>
</evidence>
<evidence type="ECO:0000256" key="2">
    <source>
        <dbReference type="ARBA" id="ARBA00022679"/>
    </source>
</evidence>
<dbReference type="InterPro" id="IPR011009">
    <property type="entry name" value="Kinase-like_dom_sf"/>
</dbReference>
<keyword evidence="12" id="KW-1185">Reference proteome</keyword>
<dbReference type="Pfam" id="PF01636">
    <property type="entry name" value="APH"/>
    <property type="match status" value="1"/>
</dbReference>
<comment type="similarity">
    <text evidence="7 8">Belongs to the pseudomonas-type ThrB family.</text>
</comment>
<keyword evidence="1 8" id="KW-0028">Amino-acid biosynthesis</keyword>
<keyword evidence="2 8" id="KW-0808">Transferase</keyword>
<dbReference type="EC" id="2.7.1.39" evidence="8 9"/>
<dbReference type="InterPro" id="IPR005280">
    <property type="entry name" value="Homoserine_kinase_II"/>
</dbReference>
<dbReference type="InterPro" id="IPR050249">
    <property type="entry name" value="Pseudomonas-type_ThrB"/>
</dbReference>
<dbReference type="EMBL" id="SUMF01000002">
    <property type="protein sequence ID" value="TJZ77648.1"/>
    <property type="molecule type" value="Genomic_DNA"/>
</dbReference>
<dbReference type="Proteomes" id="UP000310016">
    <property type="component" value="Unassembled WGS sequence"/>
</dbReference>
<evidence type="ECO:0000313" key="12">
    <source>
        <dbReference type="Proteomes" id="UP000310016"/>
    </source>
</evidence>
<evidence type="ECO:0000256" key="9">
    <source>
        <dbReference type="NCBIfam" id="TIGR00938"/>
    </source>
</evidence>
<proteinExistence type="inferred from homology"/>
<dbReference type="GO" id="GO:0005524">
    <property type="term" value="F:ATP binding"/>
    <property type="evidence" value="ECO:0007669"/>
    <property type="project" value="UniProtKB-KW"/>
</dbReference>
<protein>
    <recommendedName>
        <fullName evidence="8 9">Homoserine kinase</fullName>
        <shortName evidence="8">HK</shortName>
        <shortName evidence="8">HSK</shortName>
        <ecNumber evidence="8 9">2.7.1.39</ecNumber>
    </recommendedName>
</protein>
<dbReference type="Gene3D" id="3.90.1200.10">
    <property type="match status" value="1"/>
</dbReference>
<dbReference type="AlphaFoldDB" id="A0A4V5MRU6"/>
<comment type="caution">
    <text evidence="11">The sequence shown here is derived from an EMBL/GenBank/DDBJ whole genome shotgun (WGS) entry which is preliminary data.</text>
</comment>
<dbReference type="PANTHER" id="PTHR21064:SF6">
    <property type="entry name" value="AMINOGLYCOSIDE PHOSPHOTRANSFERASE DOMAIN-CONTAINING PROTEIN"/>
    <property type="match status" value="1"/>
</dbReference>
<comment type="catalytic activity">
    <reaction evidence="8">
        <text>L-homoserine + ATP = O-phospho-L-homoserine + ADP + H(+)</text>
        <dbReference type="Rhea" id="RHEA:13985"/>
        <dbReference type="ChEBI" id="CHEBI:15378"/>
        <dbReference type="ChEBI" id="CHEBI:30616"/>
        <dbReference type="ChEBI" id="CHEBI:57476"/>
        <dbReference type="ChEBI" id="CHEBI:57590"/>
        <dbReference type="ChEBI" id="CHEBI:456216"/>
        <dbReference type="EC" id="2.7.1.39"/>
    </reaction>
</comment>
<name>A0A4V5MRU6_9NEIS</name>
<dbReference type="CDD" id="cd05153">
    <property type="entry name" value="HomoserineK_II"/>
    <property type="match status" value="1"/>
</dbReference>
<dbReference type="NCBIfam" id="NF003558">
    <property type="entry name" value="PRK05231.1"/>
    <property type="match status" value="1"/>
</dbReference>
<evidence type="ECO:0000256" key="7">
    <source>
        <dbReference type="ARBA" id="ARBA00038240"/>
    </source>
</evidence>
<dbReference type="HAMAP" id="MF_00301">
    <property type="entry name" value="Homoser_kinase_2"/>
    <property type="match status" value="1"/>
</dbReference>
<evidence type="ECO:0000256" key="8">
    <source>
        <dbReference type="HAMAP-Rule" id="MF_00301"/>
    </source>
</evidence>
<dbReference type="SUPFAM" id="SSF56112">
    <property type="entry name" value="Protein kinase-like (PK-like)"/>
    <property type="match status" value="1"/>
</dbReference>
<keyword evidence="5 8" id="KW-0418">Kinase</keyword>
<keyword evidence="4 8" id="KW-0547">Nucleotide-binding</keyword>
<dbReference type="UniPathway" id="UPA00050">
    <property type="reaction ID" value="UER00064"/>
</dbReference>
<evidence type="ECO:0000313" key="11">
    <source>
        <dbReference type="EMBL" id="TJZ77648.1"/>
    </source>
</evidence>
<evidence type="ECO:0000256" key="1">
    <source>
        <dbReference type="ARBA" id="ARBA00022605"/>
    </source>
</evidence>
<dbReference type="NCBIfam" id="TIGR00938">
    <property type="entry name" value="thrB_alt"/>
    <property type="match status" value="1"/>
</dbReference>
<dbReference type="RefSeq" id="WP_136772122.1">
    <property type="nucleotide sequence ID" value="NZ_SUMF01000002.1"/>
</dbReference>
<organism evidence="11 12">
    <name type="scientific">Chitiniphilus eburneus</name>
    <dbReference type="NCBI Taxonomy" id="2571148"/>
    <lineage>
        <taxon>Bacteria</taxon>
        <taxon>Pseudomonadati</taxon>
        <taxon>Pseudomonadota</taxon>
        <taxon>Betaproteobacteria</taxon>
        <taxon>Neisseriales</taxon>
        <taxon>Chitinibacteraceae</taxon>
        <taxon>Chitiniphilus</taxon>
    </lineage>
</organism>
<evidence type="ECO:0000256" key="5">
    <source>
        <dbReference type="ARBA" id="ARBA00022777"/>
    </source>
</evidence>
<gene>
    <name evidence="8" type="primary">thrB</name>
    <name evidence="11" type="ORF">FAZ21_04815</name>
</gene>
<dbReference type="InterPro" id="IPR002575">
    <property type="entry name" value="Aminoglycoside_PTrfase"/>
</dbReference>
<reference evidence="11 12" key="1">
    <citation type="submission" date="2019-04" db="EMBL/GenBank/DDBJ databases">
        <title>Chitiniphilus eburnea sp. nov., a novel chitinolytic bacterium isolated from aquaculture sludge.</title>
        <authorList>
            <person name="Sheng M."/>
        </authorList>
    </citation>
    <scope>NUCLEOTIDE SEQUENCE [LARGE SCALE GENOMIC DNA]</scope>
    <source>
        <strain evidence="11 12">HX-2-15</strain>
    </source>
</reference>
<comment type="pathway">
    <text evidence="8">Amino-acid biosynthesis; L-threonine biosynthesis; L-threonine from L-aspartate: step 4/5.</text>
</comment>
<dbReference type="PANTHER" id="PTHR21064">
    <property type="entry name" value="AMINOGLYCOSIDE PHOSPHOTRANSFERASE DOMAIN-CONTAINING PROTEIN-RELATED"/>
    <property type="match status" value="1"/>
</dbReference>
<sequence>MSVFTTVTADDLQPFLKRYAIGTLVDLKGIAAGVTNTNYFVTTTHGRYVLTLFETLRASELPYYVNLMAHLAQHGIAVAAPIANLDDAYIDTLNSRPTLLVTCVPGQVIDAPTPGQCAQVGEMLAQMHRSAAHYHGHMDNPRGLGWWRDTAESVYALMPPAEADFLRRELALQAEADFSTLPHGVVHADLFRDNVLMDGEQVGGFIDFYYACNDVLLYDVAITLNDWCVTADGDIDAERARALLKGYQGVRPLSDAEVAAWPLMLRGAAIRFWTSRLLDFHKPAAGEMTFAKDPGHFHRVLSRHVARRDFWV</sequence>
<dbReference type="GO" id="GO:0004413">
    <property type="term" value="F:homoserine kinase activity"/>
    <property type="evidence" value="ECO:0007669"/>
    <property type="project" value="UniProtKB-UniRule"/>
</dbReference>
<evidence type="ECO:0000256" key="3">
    <source>
        <dbReference type="ARBA" id="ARBA00022697"/>
    </source>
</evidence>
<evidence type="ECO:0000259" key="10">
    <source>
        <dbReference type="Pfam" id="PF01636"/>
    </source>
</evidence>
<dbReference type="OrthoDB" id="9777460at2"/>
<accession>A0A4V5MRU6</accession>
<keyword evidence="6 8" id="KW-0067">ATP-binding</keyword>
<keyword evidence="3 8" id="KW-0791">Threonine biosynthesis</keyword>